<evidence type="ECO:0000313" key="3">
    <source>
        <dbReference type="Proteomes" id="UP000440578"/>
    </source>
</evidence>
<reference evidence="2 3" key="1">
    <citation type="submission" date="2019-07" db="EMBL/GenBank/DDBJ databases">
        <title>Draft genome assembly of a fouling barnacle, Amphibalanus amphitrite (Darwin, 1854): The first reference genome for Thecostraca.</title>
        <authorList>
            <person name="Kim W."/>
        </authorList>
    </citation>
    <scope>NUCLEOTIDE SEQUENCE [LARGE SCALE GENOMIC DNA]</scope>
    <source>
        <strain evidence="2">SNU_AA5</strain>
        <tissue evidence="2">Soma without cirri and trophi</tissue>
    </source>
</reference>
<feature type="signal peptide" evidence="1">
    <location>
        <begin position="1"/>
        <end position="15"/>
    </location>
</feature>
<comment type="caution">
    <text evidence="2">The sequence shown here is derived from an EMBL/GenBank/DDBJ whole genome shotgun (WGS) entry which is preliminary data.</text>
</comment>
<keyword evidence="1" id="KW-0732">Signal</keyword>
<proteinExistence type="predicted"/>
<dbReference type="EMBL" id="VIIS01001641">
    <property type="protein sequence ID" value="KAF0295038.1"/>
    <property type="molecule type" value="Genomic_DNA"/>
</dbReference>
<gene>
    <name evidence="2" type="ORF">FJT64_007376</name>
</gene>
<dbReference type="Proteomes" id="UP000440578">
    <property type="component" value="Unassembled WGS sequence"/>
</dbReference>
<name>A0A6A4VYS2_AMPAM</name>
<organism evidence="2 3">
    <name type="scientific">Amphibalanus amphitrite</name>
    <name type="common">Striped barnacle</name>
    <name type="synonym">Balanus amphitrite</name>
    <dbReference type="NCBI Taxonomy" id="1232801"/>
    <lineage>
        <taxon>Eukaryota</taxon>
        <taxon>Metazoa</taxon>
        <taxon>Ecdysozoa</taxon>
        <taxon>Arthropoda</taxon>
        <taxon>Crustacea</taxon>
        <taxon>Multicrustacea</taxon>
        <taxon>Cirripedia</taxon>
        <taxon>Thoracica</taxon>
        <taxon>Thoracicalcarea</taxon>
        <taxon>Balanomorpha</taxon>
        <taxon>Balanoidea</taxon>
        <taxon>Balanidae</taxon>
        <taxon>Amphibalaninae</taxon>
        <taxon>Amphibalanus</taxon>
    </lineage>
</organism>
<accession>A0A6A4VYS2</accession>
<evidence type="ECO:0000256" key="1">
    <source>
        <dbReference type="SAM" id="SignalP"/>
    </source>
</evidence>
<dbReference type="AlphaFoldDB" id="A0A6A4VYS2"/>
<evidence type="ECO:0000313" key="2">
    <source>
        <dbReference type="EMBL" id="KAF0295038.1"/>
    </source>
</evidence>
<feature type="chain" id="PRO_5025430428" evidence="1">
    <location>
        <begin position="16"/>
        <end position="134"/>
    </location>
</feature>
<keyword evidence="3" id="KW-1185">Reference proteome</keyword>
<protein>
    <submittedName>
        <fullName evidence="2">Uncharacterized protein</fullName>
    </submittedName>
</protein>
<sequence length="134" mass="13925">MHLIVFAAAVAAAAAASTPAPDCHCDLALAHERPPLVIYELPGEWYGGCEPFLEIDCLQECTVRRDELESVGAWEADIGDGTTVGQVACATLGRDEPHGIHSVLAGALCGLPLASEGVGLREPLCCLDGNAVQC</sequence>